<dbReference type="PANTHER" id="PTHR31157:SF1">
    <property type="entry name" value="SCP DOMAIN-CONTAINING PROTEIN"/>
    <property type="match status" value="1"/>
</dbReference>
<feature type="region of interest" description="Disordered" evidence="1">
    <location>
        <begin position="75"/>
        <end position="171"/>
    </location>
</feature>
<evidence type="ECO:0000313" key="4">
    <source>
        <dbReference type="EMBL" id="MCF2528575.1"/>
    </source>
</evidence>
<dbReference type="Pfam" id="PF00188">
    <property type="entry name" value="CAP"/>
    <property type="match status" value="1"/>
</dbReference>
<feature type="region of interest" description="Disordered" evidence="1">
    <location>
        <begin position="1"/>
        <end position="40"/>
    </location>
</feature>
<feature type="compositionally biased region" description="Polar residues" evidence="1">
    <location>
        <begin position="75"/>
        <end position="87"/>
    </location>
</feature>
<comment type="caution">
    <text evidence="4">The sequence shown here is derived from an EMBL/GenBank/DDBJ whole genome shotgun (WGS) entry which is preliminary data.</text>
</comment>
<evidence type="ECO:0000256" key="2">
    <source>
        <dbReference type="SAM" id="Phobius"/>
    </source>
</evidence>
<dbReference type="Proteomes" id="UP001165378">
    <property type="component" value="Unassembled WGS sequence"/>
</dbReference>
<feature type="transmembrane region" description="Helical" evidence="2">
    <location>
        <begin position="42"/>
        <end position="65"/>
    </location>
</feature>
<keyword evidence="2" id="KW-1133">Transmembrane helix</keyword>
<dbReference type="SUPFAM" id="SSF55797">
    <property type="entry name" value="PR-1-like"/>
    <property type="match status" value="1"/>
</dbReference>
<keyword evidence="5" id="KW-1185">Reference proteome</keyword>
<protein>
    <submittedName>
        <fullName evidence="4">CAP domain-containing protein</fullName>
    </submittedName>
</protein>
<dbReference type="PANTHER" id="PTHR31157">
    <property type="entry name" value="SCP DOMAIN-CONTAINING PROTEIN"/>
    <property type="match status" value="1"/>
</dbReference>
<dbReference type="AlphaFoldDB" id="A0AA41Q081"/>
<organism evidence="4 5">
    <name type="scientific">Yinghuangia soli</name>
    <dbReference type="NCBI Taxonomy" id="2908204"/>
    <lineage>
        <taxon>Bacteria</taxon>
        <taxon>Bacillati</taxon>
        <taxon>Actinomycetota</taxon>
        <taxon>Actinomycetes</taxon>
        <taxon>Kitasatosporales</taxon>
        <taxon>Streptomycetaceae</taxon>
        <taxon>Yinghuangia</taxon>
    </lineage>
</organism>
<dbReference type="InterPro" id="IPR035940">
    <property type="entry name" value="CAP_sf"/>
</dbReference>
<feature type="compositionally biased region" description="Low complexity" evidence="1">
    <location>
        <begin position="161"/>
        <end position="171"/>
    </location>
</feature>
<evidence type="ECO:0000313" key="5">
    <source>
        <dbReference type="Proteomes" id="UP001165378"/>
    </source>
</evidence>
<dbReference type="Gene3D" id="3.40.33.10">
    <property type="entry name" value="CAP"/>
    <property type="match status" value="1"/>
</dbReference>
<evidence type="ECO:0000259" key="3">
    <source>
        <dbReference type="Pfam" id="PF00188"/>
    </source>
</evidence>
<keyword evidence="2" id="KW-0472">Membrane</keyword>
<feature type="compositionally biased region" description="Low complexity" evidence="1">
    <location>
        <begin position="98"/>
        <end position="123"/>
    </location>
</feature>
<evidence type="ECO:0000256" key="1">
    <source>
        <dbReference type="SAM" id="MobiDB-lite"/>
    </source>
</evidence>
<reference evidence="4" key="1">
    <citation type="submission" date="2022-01" db="EMBL/GenBank/DDBJ databases">
        <title>Genome-Based Taxonomic Classification of the Phylum Actinobacteria.</title>
        <authorList>
            <person name="Gao Y."/>
        </authorList>
    </citation>
    <scope>NUCLEOTIDE SEQUENCE</scope>
    <source>
        <strain evidence="4">KLBMP 8922</strain>
    </source>
</reference>
<feature type="compositionally biased region" description="Low complexity" evidence="1">
    <location>
        <begin position="131"/>
        <end position="153"/>
    </location>
</feature>
<feature type="compositionally biased region" description="Basic residues" evidence="1">
    <location>
        <begin position="27"/>
        <end position="40"/>
    </location>
</feature>
<feature type="compositionally biased region" description="Pro residues" evidence="1">
    <location>
        <begin position="13"/>
        <end position="25"/>
    </location>
</feature>
<dbReference type="RefSeq" id="WP_235052739.1">
    <property type="nucleotide sequence ID" value="NZ_JAKFHA010000007.1"/>
</dbReference>
<sequence>MARHSRRSAPALAPAPPPAAPPAAPPRARRGHRRKKRRSGPLRAAVFVLGIGLAALGTHIGIGFVDDGPGRTQIAGTSAGVTPTGTATGLPDTGGAGSEAAAGGPGAAVQADPAAGQASGPAQSSPPPAPAATETPAASTPPASTPPETAAPSPRMPVPVPSASSSPPADAGAYEEQVLAIVNNERAAAGCGPLQADTGLRDLARAHSADMADRAYFSHNTPEGTTPWERASAAGVGYLAAENIARGQKTPEAVMAAWMDSPGHRRNILDCSFDKLGVGVRTGSGGPWWTQEFGR</sequence>
<keyword evidence="2" id="KW-0812">Transmembrane</keyword>
<dbReference type="CDD" id="cd05379">
    <property type="entry name" value="CAP_bacterial"/>
    <property type="match status" value="1"/>
</dbReference>
<dbReference type="EMBL" id="JAKFHA010000007">
    <property type="protein sequence ID" value="MCF2528575.1"/>
    <property type="molecule type" value="Genomic_DNA"/>
</dbReference>
<dbReference type="InterPro" id="IPR014044">
    <property type="entry name" value="CAP_dom"/>
</dbReference>
<gene>
    <name evidence="4" type="ORF">LZ495_15290</name>
</gene>
<feature type="domain" description="SCP" evidence="3">
    <location>
        <begin position="180"/>
        <end position="293"/>
    </location>
</feature>
<accession>A0AA41Q081</accession>
<proteinExistence type="predicted"/>
<name>A0AA41Q081_9ACTN</name>